<feature type="transmembrane region" description="Helical" evidence="6">
    <location>
        <begin position="750"/>
        <end position="775"/>
    </location>
</feature>
<evidence type="ECO:0000313" key="9">
    <source>
        <dbReference type="Proteomes" id="UP001596447"/>
    </source>
</evidence>
<dbReference type="GO" id="GO:0005886">
    <property type="term" value="C:plasma membrane"/>
    <property type="evidence" value="ECO:0007669"/>
    <property type="project" value="UniProtKB-SubCell"/>
</dbReference>
<proteinExistence type="predicted"/>
<evidence type="ECO:0000259" key="7">
    <source>
        <dbReference type="PROSITE" id="PS50156"/>
    </source>
</evidence>
<dbReference type="Gene3D" id="1.20.1640.10">
    <property type="entry name" value="Multidrug efflux transporter AcrB transmembrane domain"/>
    <property type="match status" value="2"/>
</dbReference>
<dbReference type="AlphaFoldDB" id="A0ABD5Z6B7"/>
<keyword evidence="3 6" id="KW-0812">Transmembrane</keyword>
<feature type="domain" description="SSD" evidence="7">
    <location>
        <begin position="267"/>
        <end position="390"/>
    </location>
</feature>
<dbReference type="PRINTS" id="PR00702">
    <property type="entry name" value="ACRIFLAVINRP"/>
</dbReference>
<sequence length="816" mass="87231">MMDYQDVIDRIDILVVEEPKTVIIACLLLTAVFAAGLGNIGTESGTSQFTEGSPAMQAYEDVQREFEDPFAAGTGSTQLIQRNQNVLSKSSLLRMLVVQKRISERPGLRVSATSSVADTIATTLNPQADTTAEKIDALQAATPQEIDAAVEEAARQKGIAQSLSEDFNRESATASGSIGVVTHRIPGEGGSAIGASGTSPLTAIQQNVQHVVNSVNSDITVFGSGMISAEFANVIVDSLIIVVPAAALLILFFLIFSYRDPFDLFLGVVSLVMTVIWTFGFMGLLGIPFSQMLVAVPPLLLAVGIDFGIHAVNRYREERADGAGTDEAMLVTTDQLLPAFFIVTGTTVLGFAANLTSSLPPIRSFGLVAAIGITFTMVIFGVFLPAGKVLLDRWRERHNVPAFGRRPLGSEESMLGRALRLGVFIAKRAPRAFLILAILSAAVAGAYGTGVDTSFSQEDFLPPADVPDYLESLPEPFKPSDYSATATIDYLDEHFATTGGGQVIVYVEGQMTRDYALEQIQRANRDPPSTFAAEDRVARSSSIIDVIDSYAKANAEFAALVARNDVDDDGIPDDNLKTIYNRLFDSPYSDRADNYLTPSYRSTRVVYTIESGASQAEVTTDAQAIANDYRYDATATGQSIIFQQITDSILESALQSLALALIAAAVFLLAIFRLFEGYATVGLVNLVPIVLSLAFIAGTMRFLAIPLNAMTATILSITIGMGVDYSSHFVHRFVDEYTGDNLYEAMGSTVAGTGGALTGSMLTTVSGIGVLALAITPILGQFGVITALSIFYSYITSVIVTPSAFVVWDSLVNPME</sequence>
<gene>
    <name evidence="8" type="ORF">ACFQJ9_15250</name>
</gene>
<evidence type="ECO:0000256" key="4">
    <source>
        <dbReference type="ARBA" id="ARBA00022989"/>
    </source>
</evidence>
<evidence type="ECO:0000256" key="5">
    <source>
        <dbReference type="ARBA" id="ARBA00023136"/>
    </source>
</evidence>
<keyword evidence="9" id="KW-1185">Reference proteome</keyword>
<dbReference type="RefSeq" id="WP_382217768.1">
    <property type="nucleotide sequence ID" value="NZ_CP122312.1"/>
</dbReference>
<evidence type="ECO:0000256" key="3">
    <source>
        <dbReference type="ARBA" id="ARBA00022692"/>
    </source>
</evidence>
<feature type="transmembrane region" description="Helical" evidence="6">
    <location>
        <begin position="336"/>
        <end position="353"/>
    </location>
</feature>
<comment type="subcellular location">
    <subcellularLocation>
        <location evidence="1">Cell membrane</location>
        <topology evidence="1">Multi-pass membrane protein</topology>
    </subcellularLocation>
</comment>
<feature type="transmembrane region" description="Helical" evidence="6">
    <location>
        <begin position="264"/>
        <end position="285"/>
    </location>
</feature>
<dbReference type="Pfam" id="PF03176">
    <property type="entry name" value="MMPL"/>
    <property type="match status" value="2"/>
</dbReference>
<evidence type="ECO:0000256" key="1">
    <source>
        <dbReference type="ARBA" id="ARBA00004651"/>
    </source>
</evidence>
<organism evidence="8 9">
    <name type="scientific">Halospeciosus flavus</name>
    <dbReference type="NCBI Taxonomy" id="3032283"/>
    <lineage>
        <taxon>Archaea</taxon>
        <taxon>Methanobacteriati</taxon>
        <taxon>Methanobacteriota</taxon>
        <taxon>Stenosarchaea group</taxon>
        <taxon>Halobacteria</taxon>
        <taxon>Halobacteriales</taxon>
        <taxon>Halobacteriaceae</taxon>
        <taxon>Halospeciosus</taxon>
    </lineage>
</organism>
<evidence type="ECO:0000256" key="6">
    <source>
        <dbReference type="SAM" id="Phobius"/>
    </source>
</evidence>
<keyword evidence="5 6" id="KW-0472">Membrane</keyword>
<dbReference type="PANTHER" id="PTHR33406:SF12">
    <property type="entry name" value="BLR2997 PROTEIN"/>
    <property type="match status" value="1"/>
</dbReference>
<comment type="caution">
    <text evidence="8">The sequence shown here is derived from an EMBL/GenBank/DDBJ whole genome shotgun (WGS) entry which is preliminary data.</text>
</comment>
<keyword evidence="2" id="KW-1003">Cell membrane</keyword>
<dbReference type="InterPro" id="IPR001036">
    <property type="entry name" value="Acrflvin-R"/>
</dbReference>
<feature type="transmembrane region" description="Helical" evidence="6">
    <location>
        <begin position="292"/>
        <end position="312"/>
    </location>
</feature>
<name>A0ABD5Z6B7_9EURY</name>
<feature type="transmembrane region" description="Helical" evidence="6">
    <location>
        <begin position="365"/>
        <end position="386"/>
    </location>
</feature>
<dbReference type="Proteomes" id="UP001596447">
    <property type="component" value="Unassembled WGS sequence"/>
</dbReference>
<reference evidence="8 9" key="1">
    <citation type="journal article" date="2019" name="Int. J. Syst. Evol. Microbiol.">
        <title>The Global Catalogue of Microorganisms (GCM) 10K type strain sequencing project: providing services to taxonomists for standard genome sequencing and annotation.</title>
        <authorList>
            <consortium name="The Broad Institute Genomics Platform"/>
            <consortium name="The Broad Institute Genome Sequencing Center for Infectious Disease"/>
            <person name="Wu L."/>
            <person name="Ma J."/>
        </authorList>
    </citation>
    <scope>NUCLEOTIDE SEQUENCE [LARGE SCALE GENOMIC DNA]</scope>
    <source>
        <strain evidence="8 9">XZGYJ-43</strain>
    </source>
</reference>
<feature type="domain" description="SSD" evidence="7">
    <location>
        <begin position="681"/>
        <end position="807"/>
    </location>
</feature>
<evidence type="ECO:0000256" key="2">
    <source>
        <dbReference type="ARBA" id="ARBA00022475"/>
    </source>
</evidence>
<accession>A0ABD5Z6B7</accession>
<feature type="transmembrane region" description="Helical" evidence="6">
    <location>
        <begin position="678"/>
        <end position="697"/>
    </location>
</feature>
<feature type="transmembrane region" description="Helical" evidence="6">
    <location>
        <begin position="653"/>
        <end position="672"/>
    </location>
</feature>
<keyword evidence="4 6" id="KW-1133">Transmembrane helix</keyword>
<dbReference type="PANTHER" id="PTHR33406">
    <property type="entry name" value="MEMBRANE PROTEIN MJ1562-RELATED"/>
    <property type="match status" value="1"/>
</dbReference>
<dbReference type="PROSITE" id="PS50156">
    <property type="entry name" value="SSD"/>
    <property type="match status" value="2"/>
</dbReference>
<feature type="transmembrane region" description="Helical" evidence="6">
    <location>
        <begin position="22"/>
        <end position="40"/>
    </location>
</feature>
<dbReference type="InterPro" id="IPR004869">
    <property type="entry name" value="MMPL_dom"/>
</dbReference>
<protein>
    <submittedName>
        <fullName evidence="8">RND family transporter</fullName>
    </submittedName>
</protein>
<dbReference type="SUPFAM" id="SSF82866">
    <property type="entry name" value="Multidrug efflux transporter AcrB transmembrane domain"/>
    <property type="match status" value="2"/>
</dbReference>
<dbReference type="EMBL" id="JBHTAR010000011">
    <property type="protein sequence ID" value="MFC7200750.1"/>
    <property type="molecule type" value="Genomic_DNA"/>
</dbReference>
<dbReference type="InterPro" id="IPR000731">
    <property type="entry name" value="SSD"/>
</dbReference>
<dbReference type="InterPro" id="IPR050545">
    <property type="entry name" value="Mycobact_MmpL"/>
</dbReference>
<evidence type="ECO:0000313" key="8">
    <source>
        <dbReference type="EMBL" id="MFC7200750.1"/>
    </source>
</evidence>
<feature type="transmembrane region" description="Helical" evidence="6">
    <location>
        <begin position="234"/>
        <end position="258"/>
    </location>
</feature>
<feature type="transmembrane region" description="Helical" evidence="6">
    <location>
        <begin position="429"/>
        <end position="447"/>
    </location>
</feature>
<feature type="transmembrane region" description="Helical" evidence="6">
    <location>
        <begin position="782"/>
        <end position="808"/>
    </location>
</feature>